<name>A0A3M7RVK7_BRAPC</name>
<evidence type="ECO:0000256" key="1">
    <source>
        <dbReference type="SAM" id="Phobius"/>
    </source>
</evidence>
<organism evidence="2 3">
    <name type="scientific">Brachionus plicatilis</name>
    <name type="common">Marine rotifer</name>
    <name type="synonym">Brachionus muelleri</name>
    <dbReference type="NCBI Taxonomy" id="10195"/>
    <lineage>
        <taxon>Eukaryota</taxon>
        <taxon>Metazoa</taxon>
        <taxon>Spiralia</taxon>
        <taxon>Gnathifera</taxon>
        <taxon>Rotifera</taxon>
        <taxon>Eurotatoria</taxon>
        <taxon>Monogononta</taxon>
        <taxon>Pseudotrocha</taxon>
        <taxon>Ploima</taxon>
        <taxon>Brachionidae</taxon>
        <taxon>Brachionus</taxon>
    </lineage>
</organism>
<accession>A0A3M7RVK7</accession>
<evidence type="ECO:0000313" key="3">
    <source>
        <dbReference type="Proteomes" id="UP000276133"/>
    </source>
</evidence>
<reference evidence="2 3" key="1">
    <citation type="journal article" date="2018" name="Sci. Rep.">
        <title>Genomic signatures of local adaptation to the degree of environmental predictability in rotifers.</title>
        <authorList>
            <person name="Franch-Gras L."/>
            <person name="Hahn C."/>
            <person name="Garcia-Roger E.M."/>
            <person name="Carmona M.J."/>
            <person name="Serra M."/>
            <person name="Gomez A."/>
        </authorList>
    </citation>
    <scope>NUCLEOTIDE SEQUENCE [LARGE SCALE GENOMIC DNA]</scope>
    <source>
        <strain evidence="2">HYR1</strain>
    </source>
</reference>
<keyword evidence="1" id="KW-0472">Membrane</keyword>
<keyword evidence="1" id="KW-1133">Transmembrane helix</keyword>
<sequence length="107" mass="12163">MKIFPIISIAAQNRFFPFTSVMILINLTCYHTAGRYRLPTKHMPLNGSPSTSDMVRIVNVLMKGTSHATRWKYAPYFEIASVLHFRPAAKNQVNEIITHQTDAAMPK</sequence>
<dbReference type="Proteomes" id="UP000276133">
    <property type="component" value="Unassembled WGS sequence"/>
</dbReference>
<feature type="transmembrane region" description="Helical" evidence="1">
    <location>
        <begin position="15"/>
        <end position="33"/>
    </location>
</feature>
<proteinExistence type="predicted"/>
<protein>
    <submittedName>
        <fullName evidence="2">Uncharacterized protein</fullName>
    </submittedName>
</protein>
<keyword evidence="3" id="KW-1185">Reference proteome</keyword>
<gene>
    <name evidence="2" type="ORF">BpHYR1_046679</name>
</gene>
<evidence type="ECO:0000313" key="2">
    <source>
        <dbReference type="EMBL" id="RNA27546.1"/>
    </source>
</evidence>
<comment type="caution">
    <text evidence="2">The sequence shown here is derived from an EMBL/GenBank/DDBJ whole genome shotgun (WGS) entry which is preliminary data.</text>
</comment>
<dbReference type="EMBL" id="REGN01002531">
    <property type="protein sequence ID" value="RNA27546.1"/>
    <property type="molecule type" value="Genomic_DNA"/>
</dbReference>
<dbReference type="AlphaFoldDB" id="A0A3M7RVK7"/>
<keyword evidence="1" id="KW-0812">Transmembrane</keyword>